<keyword evidence="2" id="KW-1185">Reference proteome</keyword>
<organism evidence="1 2">
    <name type="scientific">Larimichthys crocea</name>
    <name type="common">Large yellow croaker</name>
    <name type="synonym">Pseudosciaena crocea</name>
    <dbReference type="NCBI Taxonomy" id="215358"/>
    <lineage>
        <taxon>Eukaryota</taxon>
        <taxon>Metazoa</taxon>
        <taxon>Chordata</taxon>
        <taxon>Craniata</taxon>
        <taxon>Vertebrata</taxon>
        <taxon>Euteleostomi</taxon>
        <taxon>Actinopterygii</taxon>
        <taxon>Neopterygii</taxon>
        <taxon>Teleostei</taxon>
        <taxon>Neoteleostei</taxon>
        <taxon>Acanthomorphata</taxon>
        <taxon>Eupercaria</taxon>
        <taxon>Sciaenidae</taxon>
        <taxon>Larimichthys</taxon>
    </lineage>
</organism>
<proteinExistence type="predicted"/>
<accession>A0ACD3RTZ4</accession>
<reference evidence="1" key="1">
    <citation type="submission" date="2018-11" db="EMBL/GenBank/DDBJ databases">
        <title>The sequence and de novo assembly of Larimichthys crocea genome using PacBio and Hi-C technologies.</title>
        <authorList>
            <person name="Xu P."/>
            <person name="Chen B."/>
            <person name="Zhou Z."/>
            <person name="Ke Q."/>
            <person name="Wu Y."/>
            <person name="Bai H."/>
            <person name="Pu F."/>
        </authorList>
    </citation>
    <scope>NUCLEOTIDE SEQUENCE</scope>
    <source>
        <tissue evidence="1">Muscle</tissue>
    </source>
</reference>
<dbReference type="EMBL" id="CM011674">
    <property type="protein sequence ID" value="TMS22832.1"/>
    <property type="molecule type" value="Genomic_DNA"/>
</dbReference>
<sequence>MALGNGSKKSISCDQGVNPSSLNDGLEAGGQAVAPPTRKTRSCKCFLSFLIIILTATGAILAWYFLEHRVWVLENRVQQQYTAYLTILNRNFSADLSSHSSPAFKKEAKGVQNLVEKIMKGSHLHRYFNYTTVFRLWVRGSVIRFQVKSATVLTLWHTKETISIYMEHTLSRVQNTGEGSVVAHFWIVMSVPDSHIKKVTLEKVTGCLKKGLMQGSNEDEVASFSGYLLHVPSLSVSETDSKVIELLKASFDCYRYQKLVSSSPVALRGPDTKRSSCLWHLQAPPGSQLELHMEWLLPECRDRLVVYNSLTPTDTHLITSVYGCSRHERVVRVLSSGEWMTVIWKQGLYNYKDPLLSICTSLATGRVVTPL</sequence>
<evidence type="ECO:0000313" key="2">
    <source>
        <dbReference type="Proteomes" id="UP000793456"/>
    </source>
</evidence>
<comment type="caution">
    <text evidence="1">The sequence shown here is derived from an EMBL/GenBank/DDBJ whole genome shotgun (WGS) entry which is preliminary data.</text>
</comment>
<evidence type="ECO:0000313" key="1">
    <source>
        <dbReference type="EMBL" id="TMS22832.1"/>
    </source>
</evidence>
<protein>
    <submittedName>
        <fullName evidence="1">Uncharacterized protein</fullName>
    </submittedName>
</protein>
<dbReference type="Proteomes" id="UP000793456">
    <property type="component" value="Chromosome I"/>
</dbReference>
<name>A0ACD3RTZ4_LARCR</name>
<gene>
    <name evidence="1" type="ORF">E3U43_008138</name>
</gene>